<protein>
    <submittedName>
        <fullName evidence="1">Uncharacterized protein</fullName>
    </submittedName>
</protein>
<dbReference type="Proteomes" id="UP000236333">
    <property type="component" value="Unassembled WGS sequence"/>
</dbReference>
<sequence>EVWSTPKGVQILAEIMSEDHEQNDMVWQPASPTIGMRKMKRGILAYRLAYPDLIFTINHLSCCEDSQNVFVSWTARGTNLGPIREQPPTLKVSHFSGITRLLFNAEDRIQASFVFRQAPADEATYFLAATKSGPGAGAQPS</sequence>
<dbReference type="OrthoDB" id="522097at2759"/>
<reference evidence="1 2" key="1">
    <citation type="journal article" date="2017" name="Mol. Biol. Evol.">
        <title>The 4-celled Tetrabaena socialis nuclear genome reveals the essential components for genetic control of cell number at the origin of multicellularity in the volvocine lineage.</title>
        <authorList>
            <person name="Featherston J."/>
            <person name="Arakaki Y."/>
            <person name="Hanschen E.R."/>
            <person name="Ferris P.J."/>
            <person name="Michod R.E."/>
            <person name="Olson B.J.S.C."/>
            <person name="Nozaki H."/>
            <person name="Durand P.M."/>
        </authorList>
    </citation>
    <scope>NUCLEOTIDE SEQUENCE [LARGE SCALE GENOMIC DNA]</scope>
    <source>
        <strain evidence="1 2">NIES-571</strain>
    </source>
</reference>
<comment type="caution">
    <text evidence="1">The sequence shown here is derived from an EMBL/GenBank/DDBJ whole genome shotgun (WGS) entry which is preliminary data.</text>
</comment>
<dbReference type="Gene3D" id="3.10.450.50">
    <property type="match status" value="1"/>
</dbReference>
<dbReference type="SUPFAM" id="SSF54427">
    <property type="entry name" value="NTF2-like"/>
    <property type="match status" value="1"/>
</dbReference>
<dbReference type="GO" id="GO:0030638">
    <property type="term" value="P:polyketide metabolic process"/>
    <property type="evidence" value="ECO:0007669"/>
    <property type="project" value="InterPro"/>
</dbReference>
<evidence type="ECO:0000313" key="1">
    <source>
        <dbReference type="EMBL" id="PNH08061.1"/>
    </source>
</evidence>
<organism evidence="1 2">
    <name type="scientific">Tetrabaena socialis</name>
    <dbReference type="NCBI Taxonomy" id="47790"/>
    <lineage>
        <taxon>Eukaryota</taxon>
        <taxon>Viridiplantae</taxon>
        <taxon>Chlorophyta</taxon>
        <taxon>core chlorophytes</taxon>
        <taxon>Chlorophyceae</taxon>
        <taxon>CS clade</taxon>
        <taxon>Chlamydomonadales</taxon>
        <taxon>Tetrabaenaceae</taxon>
        <taxon>Tetrabaena</taxon>
    </lineage>
</organism>
<dbReference type="InterPro" id="IPR009959">
    <property type="entry name" value="Cyclase_SnoaL-like"/>
</dbReference>
<evidence type="ECO:0000313" key="2">
    <source>
        <dbReference type="Proteomes" id="UP000236333"/>
    </source>
</evidence>
<gene>
    <name evidence="1" type="ORF">TSOC_005412</name>
</gene>
<accession>A0A2J8A6A5</accession>
<dbReference type="InterPro" id="IPR032710">
    <property type="entry name" value="NTF2-like_dom_sf"/>
</dbReference>
<keyword evidence="2" id="KW-1185">Reference proteome</keyword>
<dbReference type="EMBL" id="PGGS01000147">
    <property type="protein sequence ID" value="PNH08061.1"/>
    <property type="molecule type" value="Genomic_DNA"/>
</dbReference>
<dbReference type="Pfam" id="PF07366">
    <property type="entry name" value="SnoaL"/>
    <property type="match status" value="1"/>
</dbReference>
<dbReference type="AlphaFoldDB" id="A0A2J8A6A5"/>
<proteinExistence type="predicted"/>
<name>A0A2J8A6A5_9CHLO</name>
<feature type="non-terminal residue" evidence="1">
    <location>
        <position position="1"/>
    </location>
</feature>